<protein>
    <submittedName>
        <fullName evidence="1">Gene D protein</fullName>
    </submittedName>
</protein>
<dbReference type="Proteomes" id="UP000017944">
    <property type="component" value="Unassembled WGS sequence"/>
</dbReference>
<reference evidence="1 2" key="1">
    <citation type="submission" date="2013-10" db="EMBL/GenBank/DDBJ databases">
        <title>Draft genomes and the virulence plasmids of Sd1617 vaccine constructs: WRSd3 and WRSd5.</title>
        <authorList>
            <person name="Aksomboon Vongsawan A."/>
            <person name="Venkatesan M.M."/>
            <person name="Vaisvil B."/>
            <person name="Emel G."/>
            <person name="Kepatral V."/>
            <person name="Sethabutr O."/>
            <person name="Serichantalergs O."/>
            <person name="Mason C."/>
        </authorList>
    </citation>
    <scope>NUCLEOTIDE SEQUENCE [LARGE SCALE GENOMIC DNA]</scope>
    <source>
        <strain evidence="1 2">WRSd3</strain>
    </source>
</reference>
<evidence type="ECO:0000313" key="1">
    <source>
        <dbReference type="EMBL" id="ESU76349.1"/>
    </source>
</evidence>
<proteinExistence type="predicted"/>
<dbReference type="PATRIC" id="fig|1401327.3.peg.4125"/>
<accession>A0A090NAI7</accession>
<sequence>MTYTTPATLDLVSLTAECKVTTKGFGSEEDRDWTINTLTLTLAENGFSARLSLE</sequence>
<comment type="caution">
    <text evidence="1">The sequence shown here is derived from an EMBL/GenBank/DDBJ whole genome shotgun (WGS) entry which is preliminary data.</text>
</comment>
<organism evidence="1 2">
    <name type="scientific">Shigella dysenteriae WRSd3</name>
    <dbReference type="NCBI Taxonomy" id="1401327"/>
    <lineage>
        <taxon>Bacteria</taxon>
        <taxon>Pseudomonadati</taxon>
        <taxon>Pseudomonadota</taxon>
        <taxon>Gammaproteobacteria</taxon>
        <taxon>Enterobacterales</taxon>
        <taxon>Enterobacteriaceae</taxon>
        <taxon>Shigella</taxon>
    </lineage>
</organism>
<evidence type="ECO:0000313" key="2">
    <source>
        <dbReference type="Proteomes" id="UP000017944"/>
    </source>
</evidence>
<gene>
    <name evidence="1" type="ORF">WRSd3_04422</name>
</gene>
<dbReference type="RefSeq" id="WP_005023735.1">
    <property type="nucleotide sequence ID" value="NZ_AXUT01000574.1"/>
</dbReference>
<name>A0A090NAI7_SHIDY</name>
<dbReference type="EMBL" id="AXUT01000574">
    <property type="protein sequence ID" value="ESU76349.1"/>
    <property type="molecule type" value="Genomic_DNA"/>
</dbReference>
<dbReference type="AlphaFoldDB" id="A0A090NAI7"/>